<organism evidence="2 3">
    <name type="scientific">Common midwife toad virus</name>
    <dbReference type="NCBI Taxonomy" id="540070"/>
    <lineage>
        <taxon>Viruses</taxon>
        <taxon>Varidnaviria</taxon>
        <taxon>Bamfordvirae</taxon>
        <taxon>Nucleocytoviricota</taxon>
        <taxon>Megaviricetes</taxon>
        <taxon>Pimascovirales</taxon>
        <taxon>Pimascovirales incertae sedis</taxon>
        <taxon>Iridoviridae</taxon>
        <taxon>Alphairidovirinae</taxon>
        <taxon>Ranavirus</taxon>
        <taxon>Ranavirus alytes1</taxon>
    </lineage>
</organism>
<evidence type="ECO:0000313" key="2">
    <source>
        <dbReference type="EMBL" id="AFA44971.1"/>
    </source>
</evidence>
<dbReference type="Pfam" id="PF19061">
    <property type="entry name" value="DUF5757"/>
    <property type="match status" value="1"/>
</dbReference>
<dbReference type="EMBL" id="JQ231222">
    <property type="protein sequence ID" value="AFA44971.1"/>
    <property type="molecule type" value="Genomic_DNA"/>
</dbReference>
<evidence type="ECO:0000256" key="1">
    <source>
        <dbReference type="SAM" id="MobiDB-lite"/>
    </source>
</evidence>
<reference evidence="2 3" key="1">
    <citation type="journal article" date="2012" name="J. Virol.">
        <title>The Genome Sequence of the Emerging Common Midwife Toad Virus Identifies an Evolutionary Intermediate within Ranaviruses.</title>
        <authorList>
            <person name="Mavian C."/>
            <person name="Lopez-Bueno A."/>
            <person name="Balseiro A."/>
            <person name="Casais R."/>
            <person name="Alcami A."/>
            <person name="Alejo A."/>
        </authorList>
    </citation>
    <scope>NUCLEOTIDE SEQUENCE [LARGE SCALE GENOMIC DNA]</scope>
    <source>
        <strain evidence="2">Mesotriton alpestris/2008/E</strain>
    </source>
</reference>
<proteinExistence type="predicted"/>
<evidence type="ECO:0000313" key="3">
    <source>
        <dbReference type="Proteomes" id="UP000125411"/>
    </source>
</evidence>
<name>H6WEL0_9VIRU</name>
<dbReference type="Proteomes" id="UP000125411">
    <property type="component" value="Segment"/>
</dbReference>
<feature type="region of interest" description="Disordered" evidence="1">
    <location>
        <begin position="448"/>
        <end position="470"/>
    </location>
</feature>
<sequence>MLANIYTRSNSSLPATLIFPKSVRKITMRVVVNAKALDVPVGMSFTEWTRTLSPGSSPRFLAWNPVRPRTFKDVTDPFWNGKVFDLLGVVEGKDDLLFPASEIQEWLEYAPDVDLAELERIFVATHRHRGMMGFAAAVQDSLVHVDPDSVDVTRVKDGLYKELDEHASKAAATDVRLKRLKSVKPVDGFSDPVLIRTVFSVTVPEFGDRTAYEIVDSAVPTGSCPYISAGPFVKTIPGFKPAPEWPAQTAHAEGAVFFKADAEFPDTKPLKDMYRKYSGAVVVPGDVTYPAVITFDVPQGSRHVPPEDFAARVAESLSLDLRGRPLVEMGRVVSVRLDGMRFRPYVLTDLLVSDPDASHVMQTDELNRAHKIKGTVYAQVCGTGQTISFQEKTDEDSGEAYVSLRVRARDRKGVEELMEATGRVMAIYLRRESEIVSFYASYDKTVAKEAAPPRPPRKSKAPKPTGDKADRKLLRTLAPDIFLPTYSRKCLHMPVILRGAELEDARKKGLNLMDFPLFGESERLTYACKHPQHPYPGLRANLLPNKAKYPFVPCCYSKDQAMRPNSKWTAYTTGNAEARRQGRIREGVMQAEPLPEGALIFLRRVLGQETGSKFFALRTTGVPETPVNAVHVAVFQRSLTAEEQAEERAAMALDPSAMGACAQELYVEPDVDWDRWRREVGDPNVPFNLLKYFRALETRYDCDIYIMDNKGIIHTKAVRGRLRYRSRRPTVILHLREESCVPVMTPPSDWTRGPVRNGILTFSPIDPITVKLHDLYQDSRPVYVDGVRVPPLRSDWLPCSGQVVDRAGKARVFVVTPTGKMYRGSFTLVTWPMPPLAAPILITDTGFPRGRFDGPLSFLGSRFVPSGYRRSVETGAIREITGILDGACEACLLTHDPVLVPDPSWSDGGPPVYEDPVPSRALEGFTGAEKKARMLVEYAKKAISIREGSCTQESVRSFAANGGFVVSPGALDGMTVFNPRFEAPGPFAEADWAVKVPDVKTARRLVYALRVASVNGTCPVQEYASASLVPNFYKTSTDFVQSPAYTINVWRNDLDQSAVKKTRRAVVDWERGLAVPWPLPETELGFSYSLRFAGISRTFMAMNHPTWESAAFAALTWAKSGYCPGVTSNQIPEGEKVPTYACVKGMKPAKVLESGDGTLKLDKSSYGDVRESGVMIYRASEGKPMQYVSLLV</sequence>
<dbReference type="InterPro" id="IPR043920">
    <property type="entry name" value="DUF5757"/>
</dbReference>
<protein>
    <submittedName>
        <fullName evidence="2">Uncharacterized protein</fullName>
    </submittedName>
</protein>
<accession>H6WEL0</accession>